<evidence type="ECO:0000259" key="2">
    <source>
        <dbReference type="Pfam" id="PF07198"/>
    </source>
</evidence>
<feature type="region of interest" description="Disordered" evidence="1">
    <location>
        <begin position="3601"/>
        <end position="3627"/>
    </location>
</feature>
<dbReference type="Pfam" id="PF07198">
    <property type="entry name" value="DUF1410"/>
    <property type="match status" value="1"/>
</dbReference>
<dbReference type="InterPro" id="IPR009849">
    <property type="entry name" value="DUF1410"/>
</dbReference>
<dbReference type="Proteomes" id="UP001281096">
    <property type="component" value="Unassembled WGS sequence"/>
</dbReference>
<evidence type="ECO:0000256" key="1">
    <source>
        <dbReference type="SAM" id="MobiDB-lite"/>
    </source>
</evidence>
<dbReference type="RefSeq" id="WP_318043011.1">
    <property type="nucleotide sequence ID" value="NZ_JAWPET010000008.1"/>
</dbReference>
<sequence>MKKANLENQNNKTINSHLTKKLLASSGFLTGAIVSLSPYLAKVITPKTIYVQNFVADNVSPNSGDFSFKLQGKTKQDTDWAKKADLELVYISQKSRYSVKTKVEYDPKTDTFHTYADNLLGGSIYELQLVAPNNPRYYFSFSKTSQFFSTKNQVEKFSHYDIENDTILDLDLFDSQNLLDSANLILYYKEIGSNKILEAKGQLVAKNYQKQASFVLRNLDRNQKYEILATKYYFDDPDQLFDLAISPLANRYFAPSPIAGKILNLNQKAYGLNSALLEISLAFENKNIKINPNEKINLEYYYKDELDNFQFGVANDVSLIVQNNKVFANLDLKQIPGGTKFWISRIWNNSGSLAISTNNNLSFISAPEIARIRTFVDANNTSSFDIKFNDQSLMLNGKEVKINFFADDQPTKMLSSSAQVVGNKLFSLAKNLPKEKHFTISSLEIVENATNFDESGQPQTSQIFFAQNFDQKQKKFFTNATSAMVESVVVDRITEDLSRVSMILDSVDDFIKDKIATLYFKVAGSSNLIKSEAQAFKINGDKLVLSWDLINLEPGTNYLIDSVGIADSTNEFVNKLYLNFGPNISANKLTWTTRPAVSSITYISKSDSAVELNIAFKNILESLKTAKITYSELKPGGASKTIDAIIENNSIIANLEVNSLAKGQDYLIEKIEIDGYQSSKGDSDILKVSKTISQAQKIFGVHAPLVLTKIENTDEQQTSAKLKVTFSPETIKAIGKDKVKIYYSLAGSSKLLSAVAESNQQNGDNSLNFNLTDLEIGSKYNINSVVLAKEVELNNQNTNTNTILAERNILFGDAQHKFDSSQSSFFTQSAIVEVGYDNSYEQRVIATFILADAKGVYNGKTATLKYRLKAKNGDEALATSAQFKEGKISAKVNSARILFDITDLYKQGLYEIDKNSLELEGTTNSPAIAPVQASTRVRRSLAQFADTNTSAVLIPFKDKLLDSTEKSQFQTIPKTANVTKIQLTDRTKNTAQFEIEFGKDFIPNQANTQTGTNEKLDDFLNKNKLKVRFKKYGGEQQEQIVEATTDVNSQKTSFELTNLENGQQYVILGFEQVQDDANQSTPKVDIYLDDLDFYKDQIIATAAVIKKIEFDTEVETQARLRLELKDDGRYTAGKKLTVELEKIESTPGQSTGPVGATQSNLVLSATSLNGIYDFTFLNLEKATKYKIKSVKFEKEATPAVASAPGVATFASRRSKRSLDPVLVNVDAQSIVEEEIDLLETETSLEDKKSFITSAKSAKITRITTRSIQTTSLTVELTLDDIDDYLGQKTLELTYKNLSTQTSQTKQVQATVDQTAKTISFDLTDLSPGDKYEIENIKLKEETTQVRNELDLKKQEFKFEFDRSPNTEAGFEKQFFSPTPNLAQILPVSTSETSVQINIKLNDNGANWNNKFLQIKIKSKANPPAQSQIPTVYSAEIINGNAIFDISGLEKASSYEIEELKVLDSLPTQIQPNQIQGGNTVDGFDTNTSTQQPDQQITKEFVLDAESATITDIRYKSDNTSADISVSFAQDEQFLYQSGANNTKRKLQFTFQDSQSGQQVTTEKEFENNNNNQGQKPTIDLSLDSVSPGSLYVLTKVEDITPKVEGAPKRLKTFKFSNTQQAQNQGIATRTPEVLSKLYFATKPEVIAYSIDKISETKYLANFTIRDPLAGRDITQGGFEGRDVKVSLQKLVDPKGTDLQGQQVQNVEVQGKIKNSKVSFELEDLEKNAIYKLVSLTWADIEQTQQTISGSIAIQYQVDPTTKTNPRTNQTFSDFAIKVSDPGTNSKIEGSVSGNGQIEFGNQFIIRPESAKIVKIEIDDKKVDSATITLTFDKFDEYLKHVDYQDKLELVYYQTGSIAEKTAKLTVDTAEPDSVKFKAELSNLEKGTGFRVLGIKQTGTQQHPSRRRRSSTSAKPLNFVFDTSLTEDEKKFATLPIVNSILQFRNNINPEDYDFLLNLKDTGEVFKHIQAGQNKSIKAKIQYKKVVDGNEAKETIQEVLATLERASTSSQDKQSADESIEESTTFKFTLQNLDPFAQYYITKIAYDTNNQLDDVLTTKTENDGDQNSGLFNFSPQAEEKRAFLTYPAKVDVKSIEIQPDFTQNNAKLTIKFDPKYKAFLETNPKIKVNYTSPKGLGQSVEIDKDNFNSTVNTAFGEPSVEVTINNINEPGKYVVESLDFFDKNLNSPLLSGLELPPIEIKESITIEKRSFYTNTKIIAIRKKAISETNATIELVIEDPNGSFVGKKVKGTFTYQANQASQTKEEDGTIIADEVGKTSKVVFQLKGLSKNTDYSITSLVFDQAQNQTALGGEQSQFNTQQNIEFDDQKIQENAPIDSTGQQITADQKKQFKTTFESATALGITYQLDQAQPGQTAKPWQKAKVRVFFSSEDKPLEEKSTKLKLVYKSSKQGISNTTITSVQAQLLSTQTQQAQSSQDWLNTQPDQAYYYYEFDLDNLDPGAEYTIIGLEDEAQKIKIIVPDPNAPVAVNFSSQPSTQPSFSFNTAPLVTKMTYVPSETSINLILAVENSQKLDFSNHRATIKYRKLNNKTNSYGWEDPTQNSSSNSASENVDIITVRVPQRQPDPANQTSQQENEENFGITFLEFELGSLEKGSWYLIEEISLSTRGQSPTQLSLYLDKEKMEPVDKKTATSESEKWQTIVNTTIESTTIKSATTSTMSNSSINVGGSQKNTPELTSGYFQVDLDSSDLVFLKDKYNIQLELESVEKKIFYTESKEITDSSGGSGSGQNAQIVLEAKGLIPGDKYTIKNYIFNLKQGNQNNFAVRLPQKLKVTPPDNNDSIDLKTKNAIRAIKYEAVAEGRTNIDVEFYNNNGELNNKTLELSAKIDEEFGNKYIPSHWKDTDKKVTKSSTLTSTAGQITSTLRFEINSGLKKAKQYIIESIKENNNDITFDTPISQETALQRKFFSKAEKTKLINTTITNVTTDSATIKLEFDKDDAFLKDDLVTLYLEKGDQSQSIGATTLITNTSSSSSSSSGQQDKLEATFKFLNILEPGRKYKINALTSKTVDLKVDDTSKVANHNLTQGWTFPTTSGSGTSTSSTSSSSSSTSSSSSSSASGGTAGQVILDFITQPLITNIVKTQINDNDATIELEGWTKDLQDAGFNPKFTITEKNPSTQPQPPQQPQQTTKEGQKQDSTPPDDNKITFKVSSLEQFTEYNNITLKLEKSSTTNNQQISLSQDLTVEFAPEIASGAKQSLREFRTTAKKLNLADSNALELKPISTTTVNLSVKLKNQKQADSIADIPFSVLYQKVFPRYEGEKIGIENISSNPVLINTQTQTLTFNIPNLEPGAIYEVTQIAPVDIAKQDNHKIQNYSHDVELLKYLKTVEGLPVKNASTASGKQSKIYFAPLNVPVSLESAWSHPLRYEYYEGEQIYVRFNKEAGTAINIDWLKNNLKVKLIPNKTHGGGNQQNQQPVEKDLSSVGTYNQKAIKQFGGDVTLSDLQWDPLKTTATFKLQPKSLKSIVGSQIQITIKDINKYHLDPNQNDSGNQGVQADQTTSPATPQPQSITFRLQSSAVIVTPTNVDYMNPGLMGFSYAIYDPLDLIQKTGKDYNPFGDFPHLTPYDEQDWLKVVINKKPSNLKNKEPLDTPNPDIFKNPRWDGNTPVELDVPEEPVAIRTKTDVGSGIKYLTLYWAINSDTGVYRLPPKFRAAKKLWYPAGKVVHLPISLQFKSDSIASQSSTYSFVLNSPYGTPGHIMPYATTSIPHDATSITPQGSIYRNRWSQPWGGSWDADQVIPRINQFPKNIAKVFWSAPSFEWTTNDSVLNDIFFLNRAIPRLKHNNTRTLLIQTGRANPGGTPYTGASWNILYVKNKDRNNTHPNLSRSKLNWDGHWQSSEAQDFENQNNKSSWIISITNPQGKPLLYDPINYYAMLGPFKPPELPE</sequence>
<comment type="caution">
    <text evidence="3">The sequence shown here is derived from an EMBL/GenBank/DDBJ whole genome shotgun (WGS) entry which is preliminary data.</text>
</comment>
<feature type="domain" description="DUF1410" evidence="2">
    <location>
        <begin position="1287"/>
        <end position="1345"/>
    </location>
</feature>
<feature type="region of interest" description="Disordered" evidence="1">
    <location>
        <begin position="3500"/>
        <end position="3526"/>
    </location>
</feature>
<accession>A0AAP5Y1M0</accession>
<proteinExistence type="predicted"/>
<gene>
    <name evidence="3" type="ORF">R7V46_01690</name>
</gene>
<protein>
    <submittedName>
        <fullName evidence="3">DUF1410 domain-containing protein</fullName>
    </submittedName>
</protein>
<organism evidence="3 4">
    <name type="scientific">Mesomycoplasma ovipneumoniae</name>
    <dbReference type="NCBI Taxonomy" id="29562"/>
    <lineage>
        <taxon>Bacteria</taxon>
        <taxon>Bacillati</taxon>
        <taxon>Mycoplasmatota</taxon>
        <taxon>Mycoplasmoidales</taxon>
        <taxon>Metamycoplasmataceae</taxon>
        <taxon>Mesomycoplasma</taxon>
    </lineage>
</organism>
<feature type="region of interest" description="Disordered" evidence="1">
    <location>
        <begin position="3421"/>
        <end position="3440"/>
    </location>
</feature>
<name>A0AAP5Y1M0_9BACT</name>
<reference evidence="3" key="1">
    <citation type="submission" date="2023-10" db="EMBL/GenBank/DDBJ databases">
        <title>Genome sequences of Mycoplasma ovipneumoniae isolated from goats.</title>
        <authorList>
            <person name="Spergser J."/>
        </authorList>
    </citation>
    <scope>NUCLEOTIDE SEQUENCE</scope>
    <source>
        <strain evidence="3">2167_2</strain>
    </source>
</reference>
<feature type="region of interest" description="Disordered" evidence="1">
    <location>
        <begin position="3042"/>
        <end position="3077"/>
    </location>
</feature>
<dbReference type="EMBL" id="JAWPET010000008">
    <property type="protein sequence ID" value="MDW2852622.1"/>
    <property type="molecule type" value="Genomic_DNA"/>
</dbReference>
<feature type="region of interest" description="Disordered" evidence="1">
    <location>
        <begin position="3123"/>
        <end position="3161"/>
    </location>
</feature>
<feature type="compositionally biased region" description="Polar residues" evidence="1">
    <location>
        <begin position="3502"/>
        <end position="3526"/>
    </location>
</feature>
<evidence type="ECO:0000313" key="4">
    <source>
        <dbReference type="Proteomes" id="UP001281096"/>
    </source>
</evidence>
<feature type="compositionally biased region" description="Low complexity" evidence="1">
    <location>
        <begin position="3049"/>
        <end position="3077"/>
    </location>
</feature>
<evidence type="ECO:0000313" key="3">
    <source>
        <dbReference type="EMBL" id="MDW2852622.1"/>
    </source>
</evidence>